<evidence type="ECO:0000313" key="1">
    <source>
        <dbReference type="EMBL" id="DAG04579.1"/>
    </source>
</evidence>
<protein>
    <submittedName>
        <fullName evidence="1">Uncharacterized protein</fullName>
    </submittedName>
</protein>
<sequence>MRNKKMVREFVKNASKVAQKIDIMFEKAAYDNKTVAVHFSVGEKESAIISHMQLNPVNITVNDNIITFEEGTAEHYIDISQFDSVKCDDECVNDIADATIDMMCDHWSVHFDILTI</sequence>
<reference evidence="1" key="1">
    <citation type="journal article" date="2021" name="Proc. Natl. Acad. Sci. U.S.A.">
        <title>A Catalog of Tens of Thousands of Viruses from Human Metagenomes Reveals Hidden Associations with Chronic Diseases.</title>
        <authorList>
            <person name="Tisza M.J."/>
            <person name="Buck C.B."/>
        </authorList>
    </citation>
    <scope>NUCLEOTIDE SEQUENCE</scope>
    <source>
        <strain evidence="1">CtDXu9</strain>
    </source>
</reference>
<proteinExistence type="predicted"/>
<dbReference type="EMBL" id="BK016244">
    <property type="protein sequence ID" value="DAG04579.1"/>
    <property type="molecule type" value="Genomic_DNA"/>
</dbReference>
<accession>A0A8S5VD85</accession>
<name>A0A8S5VD85_9CAUD</name>
<organism evidence="1">
    <name type="scientific">Siphoviridae sp. ctDXu9</name>
    <dbReference type="NCBI Taxonomy" id="2825387"/>
    <lineage>
        <taxon>Viruses</taxon>
        <taxon>Duplodnaviria</taxon>
        <taxon>Heunggongvirae</taxon>
        <taxon>Uroviricota</taxon>
        <taxon>Caudoviricetes</taxon>
    </lineage>
</organism>